<feature type="region of interest" description="Disordered" evidence="1">
    <location>
        <begin position="1"/>
        <end position="21"/>
    </location>
</feature>
<evidence type="ECO:0000256" key="1">
    <source>
        <dbReference type="SAM" id="MobiDB-lite"/>
    </source>
</evidence>
<reference evidence="2" key="1">
    <citation type="submission" date="2014-11" db="EMBL/GenBank/DDBJ databases">
        <authorList>
            <person name="Amaro Gonzalez C."/>
        </authorList>
    </citation>
    <scope>NUCLEOTIDE SEQUENCE</scope>
</reference>
<protein>
    <submittedName>
        <fullName evidence="2">Uncharacterized protein</fullName>
    </submittedName>
</protein>
<evidence type="ECO:0000313" key="2">
    <source>
        <dbReference type="EMBL" id="JAH73603.1"/>
    </source>
</evidence>
<accession>A0A0E9V8N8</accession>
<sequence length="21" mass="2265">MRRGESEKLGLGMCGGRVKSL</sequence>
<organism evidence="2">
    <name type="scientific">Anguilla anguilla</name>
    <name type="common">European freshwater eel</name>
    <name type="synonym">Muraena anguilla</name>
    <dbReference type="NCBI Taxonomy" id="7936"/>
    <lineage>
        <taxon>Eukaryota</taxon>
        <taxon>Metazoa</taxon>
        <taxon>Chordata</taxon>
        <taxon>Craniata</taxon>
        <taxon>Vertebrata</taxon>
        <taxon>Euteleostomi</taxon>
        <taxon>Actinopterygii</taxon>
        <taxon>Neopterygii</taxon>
        <taxon>Teleostei</taxon>
        <taxon>Anguilliformes</taxon>
        <taxon>Anguillidae</taxon>
        <taxon>Anguilla</taxon>
    </lineage>
</organism>
<name>A0A0E9V8N8_ANGAN</name>
<dbReference type="AlphaFoldDB" id="A0A0E9V8N8"/>
<reference evidence="2" key="2">
    <citation type="journal article" date="2015" name="Fish Shellfish Immunol.">
        <title>Early steps in the European eel (Anguilla anguilla)-Vibrio vulnificus interaction in the gills: Role of the RtxA13 toxin.</title>
        <authorList>
            <person name="Callol A."/>
            <person name="Pajuelo D."/>
            <person name="Ebbesson L."/>
            <person name="Teles M."/>
            <person name="MacKenzie S."/>
            <person name="Amaro C."/>
        </authorList>
    </citation>
    <scope>NUCLEOTIDE SEQUENCE</scope>
</reference>
<proteinExistence type="predicted"/>
<dbReference type="EMBL" id="GBXM01034974">
    <property type="protein sequence ID" value="JAH73603.1"/>
    <property type="molecule type" value="Transcribed_RNA"/>
</dbReference>